<name>A0A7W4Z7X2_9GAMM</name>
<keyword evidence="2" id="KW-1185">Reference proteome</keyword>
<evidence type="ECO:0000313" key="1">
    <source>
        <dbReference type="EMBL" id="MBB3059936.1"/>
    </source>
</evidence>
<reference evidence="1 2" key="1">
    <citation type="submission" date="2020-08" db="EMBL/GenBank/DDBJ databases">
        <title>Genomic Encyclopedia of Type Strains, Phase III (KMG-III): the genomes of soil and plant-associated and newly described type strains.</title>
        <authorList>
            <person name="Whitman W."/>
        </authorList>
    </citation>
    <scope>NUCLEOTIDE SEQUENCE [LARGE SCALE GENOMIC DNA]</scope>
    <source>
        <strain evidence="1 2">CECT 8799</strain>
    </source>
</reference>
<accession>A0A7W4Z7X2</accession>
<sequence length="173" mass="19521">MKEFEFTLNYKLPDADIDPEQYIGQLIEAGCDDAIIGLGHPGCISLQFDREAENAVDAVLSAMRDVRNAIPDAVFIEATPDIVGVSDIAPFVRCSRQNVRKLVTKSTFPLPLHSGKRPLWHLFFVLEWCVSEKIREVEPTMLDLASINMQINLNRKTERIDPEMQSLLATEVH</sequence>
<dbReference type="EMBL" id="JACHWZ010000003">
    <property type="protein sequence ID" value="MBB3059936.1"/>
    <property type="molecule type" value="Genomic_DNA"/>
</dbReference>
<organism evidence="1 2">
    <name type="scientific">Microbulbifer rhizosphaerae</name>
    <dbReference type="NCBI Taxonomy" id="1562603"/>
    <lineage>
        <taxon>Bacteria</taxon>
        <taxon>Pseudomonadati</taxon>
        <taxon>Pseudomonadota</taxon>
        <taxon>Gammaproteobacteria</taxon>
        <taxon>Cellvibrionales</taxon>
        <taxon>Microbulbiferaceae</taxon>
        <taxon>Microbulbifer</taxon>
    </lineage>
</organism>
<comment type="caution">
    <text evidence="1">The sequence shown here is derived from an EMBL/GenBank/DDBJ whole genome shotgun (WGS) entry which is preliminary data.</text>
</comment>
<evidence type="ECO:0000313" key="2">
    <source>
        <dbReference type="Proteomes" id="UP000535937"/>
    </source>
</evidence>
<gene>
    <name evidence="1" type="ORF">FHS09_000749</name>
</gene>
<dbReference type="Proteomes" id="UP000535937">
    <property type="component" value="Unassembled WGS sequence"/>
</dbReference>
<protein>
    <recommendedName>
        <fullName evidence="3">DNA-binding protein</fullName>
    </recommendedName>
</protein>
<dbReference type="RefSeq" id="WP_183456812.1">
    <property type="nucleotide sequence ID" value="NZ_JACHWZ010000003.1"/>
</dbReference>
<proteinExistence type="predicted"/>
<evidence type="ECO:0008006" key="3">
    <source>
        <dbReference type="Google" id="ProtNLM"/>
    </source>
</evidence>
<dbReference type="AlphaFoldDB" id="A0A7W4Z7X2"/>